<sequence length="214" mass="24269">MDELMRTLGKYLSRPDHDTYVRIDNDTALPEMDQKAILPLQPNTKIGHDLMGDYDCTSATFQSCGLYDFTSNKWTMPTSMISKRTHVTAMYLPSLNTGGAEANITTCLYNPIRNSFVPDANTIQGHIEPSAVLFLSGFVLLSGDWSCSDYIFLRSAEVYGYRSNTWRSVADTNTARFRHKLIFLSHSFSCDCSQSMIRMLNQLNNKDFFSHTII</sequence>
<dbReference type="InterPro" id="IPR015915">
    <property type="entry name" value="Kelch-typ_b-propeller"/>
</dbReference>
<dbReference type="AlphaFoldDB" id="A0A815T744"/>
<keyword evidence="2" id="KW-1185">Reference proteome</keyword>
<evidence type="ECO:0000313" key="2">
    <source>
        <dbReference type="Proteomes" id="UP000663828"/>
    </source>
</evidence>
<name>A0A815T744_ADIRI</name>
<reference evidence="1" key="1">
    <citation type="submission" date="2021-02" db="EMBL/GenBank/DDBJ databases">
        <authorList>
            <person name="Nowell W R."/>
        </authorList>
    </citation>
    <scope>NUCLEOTIDE SEQUENCE</scope>
</reference>
<organism evidence="1 2">
    <name type="scientific">Adineta ricciae</name>
    <name type="common">Rotifer</name>
    <dbReference type="NCBI Taxonomy" id="249248"/>
    <lineage>
        <taxon>Eukaryota</taxon>
        <taxon>Metazoa</taxon>
        <taxon>Spiralia</taxon>
        <taxon>Gnathifera</taxon>
        <taxon>Rotifera</taxon>
        <taxon>Eurotatoria</taxon>
        <taxon>Bdelloidea</taxon>
        <taxon>Adinetida</taxon>
        <taxon>Adinetidae</taxon>
        <taxon>Adineta</taxon>
    </lineage>
</organism>
<dbReference type="Gene3D" id="2.120.10.80">
    <property type="entry name" value="Kelch-type beta propeller"/>
    <property type="match status" value="1"/>
</dbReference>
<comment type="caution">
    <text evidence="1">The sequence shown here is derived from an EMBL/GenBank/DDBJ whole genome shotgun (WGS) entry which is preliminary data.</text>
</comment>
<evidence type="ECO:0000313" key="1">
    <source>
        <dbReference type="EMBL" id="CAF1501715.1"/>
    </source>
</evidence>
<dbReference type="SUPFAM" id="SSF117281">
    <property type="entry name" value="Kelch motif"/>
    <property type="match status" value="1"/>
</dbReference>
<accession>A0A815T744</accession>
<dbReference type="EMBL" id="CAJNOR010004432">
    <property type="protein sequence ID" value="CAF1501715.1"/>
    <property type="molecule type" value="Genomic_DNA"/>
</dbReference>
<protein>
    <submittedName>
        <fullName evidence="1">Uncharacterized protein</fullName>
    </submittedName>
</protein>
<dbReference type="Proteomes" id="UP000663828">
    <property type="component" value="Unassembled WGS sequence"/>
</dbReference>
<gene>
    <name evidence="1" type="ORF">XAT740_LOCUS39697</name>
</gene>
<proteinExistence type="predicted"/>